<comment type="caution">
    <text evidence="2">The sequence shown here is derived from an EMBL/GenBank/DDBJ whole genome shotgun (WGS) entry which is preliminary data.</text>
</comment>
<reference evidence="2" key="1">
    <citation type="journal article" date="2023" name="Mol. Biol. Evol.">
        <title>Third-Generation Sequencing Reveals the Adaptive Role of the Epigenome in Three Deep-Sea Polychaetes.</title>
        <authorList>
            <person name="Perez M."/>
            <person name="Aroh O."/>
            <person name="Sun Y."/>
            <person name="Lan Y."/>
            <person name="Juniper S.K."/>
            <person name="Young C.R."/>
            <person name="Angers B."/>
            <person name="Qian P.Y."/>
        </authorList>
    </citation>
    <scope>NUCLEOTIDE SEQUENCE</scope>
    <source>
        <strain evidence="2">P08H-3</strain>
    </source>
</reference>
<dbReference type="AlphaFoldDB" id="A0AAD9JZY4"/>
<proteinExistence type="inferred from homology"/>
<keyword evidence="3" id="KW-1185">Reference proteome</keyword>
<dbReference type="PANTHER" id="PTHR21255">
    <property type="entry name" value="T-COMPLEX-ASSOCIATED-TESTIS-EXPRESSED 1/ DYNEIN LIGHT CHAIN"/>
    <property type="match status" value="1"/>
</dbReference>
<evidence type="ECO:0000313" key="3">
    <source>
        <dbReference type="Proteomes" id="UP001208570"/>
    </source>
</evidence>
<dbReference type="Proteomes" id="UP001208570">
    <property type="component" value="Unassembled WGS sequence"/>
</dbReference>
<dbReference type="GO" id="GO:0005737">
    <property type="term" value="C:cytoplasm"/>
    <property type="evidence" value="ECO:0007669"/>
    <property type="project" value="TreeGrafter"/>
</dbReference>
<sequence length="190" mass="21865">MSRQAFPRKIEIIMTSTDIAKDKAARLLKKRGSISSSASNEFGLKHHRKHGSVNSSMISFMDEPSHDDYRPPVRMENTYQLGPNKRFPTSHIKDIIKDVLESYLCEEKYEPELCRQMTKTVSEVIKARVKDLMLPRYKIICLVHIGQLSNQSMRVGSRCLWDSSSDTFSTFEYRNNSLFAIGTVYGIYSE</sequence>
<evidence type="ECO:0000313" key="2">
    <source>
        <dbReference type="EMBL" id="KAK2162021.1"/>
    </source>
</evidence>
<dbReference type="CDD" id="cd21458">
    <property type="entry name" value="DLC-like_TCTEX1D1"/>
    <property type="match status" value="1"/>
</dbReference>
<dbReference type="InterPro" id="IPR005334">
    <property type="entry name" value="Tctex-1-like"/>
</dbReference>
<dbReference type="GO" id="GO:0007018">
    <property type="term" value="P:microtubule-based movement"/>
    <property type="evidence" value="ECO:0007669"/>
    <property type="project" value="TreeGrafter"/>
</dbReference>
<dbReference type="Gene3D" id="3.30.1140.40">
    <property type="entry name" value="Tctex-1"/>
    <property type="match status" value="1"/>
</dbReference>
<name>A0AAD9JZY4_9ANNE</name>
<gene>
    <name evidence="2" type="ORF">LSH36_106g03004</name>
</gene>
<dbReference type="InterPro" id="IPR038586">
    <property type="entry name" value="Tctex-1-like_sf"/>
</dbReference>
<accession>A0AAD9JZY4</accession>
<dbReference type="EMBL" id="JAODUP010000106">
    <property type="protein sequence ID" value="KAK2162021.1"/>
    <property type="molecule type" value="Genomic_DNA"/>
</dbReference>
<dbReference type="Pfam" id="PF03645">
    <property type="entry name" value="Tctex-1"/>
    <property type="match status" value="1"/>
</dbReference>
<dbReference type="GO" id="GO:0005868">
    <property type="term" value="C:cytoplasmic dynein complex"/>
    <property type="evidence" value="ECO:0007669"/>
    <property type="project" value="TreeGrafter"/>
</dbReference>
<organism evidence="2 3">
    <name type="scientific">Paralvinella palmiformis</name>
    <dbReference type="NCBI Taxonomy" id="53620"/>
    <lineage>
        <taxon>Eukaryota</taxon>
        <taxon>Metazoa</taxon>
        <taxon>Spiralia</taxon>
        <taxon>Lophotrochozoa</taxon>
        <taxon>Annelida</taxon>
        <taxon>Polychaeta</taxon>
        <taxon>Sedentaria</taxon>
        <taxon>Canalipalpata</taxon>
        <taxon>Terebellida</taxon>
        <taxon>Terebelliformia</taxon>
        <taxon>Alvinellidae</taxon>
        <taxon>Paralvinella</taxon>
    </lineage>
</organism>
<dbReference type="GO" id="GO:0045505">
    <property type="term" value="F:dynein intermediate chain binding"/>
    <property type="evidence" value="ECO:0007669"/>
    <property type="project" value="TreeGrafter"/>
</dbReference>
<dbReference type="PANTHER" id="PTHR21255:SF64">
    <property type="entry name" value="DYNEIN LIGHT CHAIN TCTEX-TYPE 5"/>
    <property type="match status" value="1"/>
</dbReference>
<evidence type="ECO:0000256" key="1">
    <source>
        <dbReference type="ARBA" id="ARBA00005361"/>
    </source>
</evidence>
<comment type="similarity">
    <text evidence="1">Belongs to the dynein light chain Tctex-type family.</text>
</comment>
<protein>
    <submittedName>
        <fullName evidence="2">Uncharacterized protein</fullName>
    </submittedName>
</protein>